<keyword evidence="3" id="KW-0813">Transport</keyword>
<comment type="subcellular location">
    <subcellularLocation>
        <location evidence="1">Cell membrane</location>
        <topology evidence="1">Multi-pass membrane protein</topology>
    </subcellularLocation>
</comment>
<dbReference type="Gene3D" id="1.20.1530.20">
    <property type="match status" value="1"/>
</dbReference>
<organism evidence="9 10">
    <name type="scientific">Mycetocola lacteus</name>
    <dbReference type="NCBI Taxonomy" id="76637"/>
    <lineage>
        <taxon>Bacteria</taxon>
        <taxon>Bacillati</taxon>
        <taxon>Actinomycetota</taxon>
        <taxon>Actinomycetes</taxon>
        <taxon>Micrococcales</taxon>
        <taxon>Microbacteriaceae</taxon>
        <taxon>Mycetocola</taxon>
    </lineage>
</organism>
<keyword evidence="4" id="KW-1003">Cell membrane</keyword>
<gene>
    <name evidence="9" type="ORF">D9V34_04300</name>
</gene>
<evidence type="ECO:0000313" key="10">
    <source>
        <dbReference type="Proteomes" id="UP000269438"/>
    </source>
</evidence>
<evidence type="ECO:0000256" key="3">
    <source>
        <dbReference type="ARBA" id="ARBA00022448"/>
    </source>
</evidence>
<feature type="transmembrane region" description="Helical" evidence="8">
    <location>
        <begin position="167"/>
        <end position="186"/>
    </location>
</feature>
<feature type="transmembrane region" description="Helical" evidence="8">
    <location>
        <begin position="127"/>
        <end position="146"/>
    </location>
</feature>
<accession>A0A3L7AWU7</accession>
<sequence length="309" mass="31961">MGGVLTGFGIIAVVILAGYLLARSGAAGPQGQFVLNRVAFFVATPALLFYTLAHAEIATMFSSRLPLAAMTAFGAAGLFLLLAPLVRRGKKRTVPEQALGALSASLLNANNIGLPVALYVFGDYAEVVPVLLFQLLILNPIVLIVLDLGTSGRVTLRGILSQPFRNPMVIASALGVLVAVSEIPVPEAVFEPFHIIGGAAIPMILIAFGMSLHGSKPLAAGEHTGEIILASLIKVAVMPALALGFGVLVLGISGPELTAAVMISALPTAQNVYNFASRYNVGMVASRDTVLLTTVLAVPALSLIAALMM</sequence>
<feature type="transmembrane region" description="Helical" evidence="8">
    <location>
        <begin position="227"/>
        <end position="252"/>
    </location>
</feature>
<dbReference type="Pfam" id="PF03547">
    <property type="entry name" value="Mem_trans"/>
    <property type="match status" value="2"/>
</dbReference>
<feature type="transmembrane region" description="Helical" evidence="8">
    <location>
        <begin position="98"/>
        <end position="121"/>
    </location>
</feature>
<feature type="transmembrane region" description="Helical" evidence="8">
    <location>
        <begin position="6"/>
        <end position="22"/>
    </location>
</feature>
<evidence type="ECO:0000256" key="2">
    <source>
        <dbReference type="ARBA" id="ARBA00010145"/>
    </source>
</evidence>
<dbReference type="InterPro" id="IPR038770">
    <property type="entry name" value="Na+/solute_symporter_sf"/>
</dbReference>
<feature type="transmembrane region" description="Helical" evidence="8">
    <location>
        <begin position="65"/>
        <end position="86"/>
    </location>
</feature>
<keyword evidence="10" id="KW-1185">Reference proteome</keyword>
<proteinExistence type="inferred from homology"/>
<comment type="similarity">
    <text evidence="2">Belongs to the auxin efflux carrier (TC 2.A.69) family.</text>
</comment>
<dbReference type="Proteomes" id="UP000269438">
    <property type="component" value="Unassembled WGS sequence"/>
</dbReference>
<dbReference type="GO" id="GO:0055085">
    <property type="term" value="P:transmembrane transport"/>
    <property type="evidence" value="ECO:0007669"/>
    <property type="project" value="InterPro"/>
</dbReference>
<dbReference type="PANTHER" id="PTHR36838">
    <property type="entry name" value="AUXIN EFFLUX CARRIER FAMILY PROTEIN"/>
    <property type="match status" value="1"/>
</dbReference>
<dbReference type="PANTHER" id="PTHR36838:SF3">
    <property type="entry name" value="TRANSPORTER AUXIN EFFLUX CARRIER EC FAMILY"/>
    <property type="match status" value="1"/>
</dbReference>
<evidence type="ECO:0000256" key="7">
    <source>
        <dbReference type="ARBA" id="ARBA00023136"/>
    </source>
</evidence>
<protein>
    <submittedName>
        <fullName evidence="9">AEC family transporter</fullName>
    </submittedName>
</protein>
<evidence type="ECO:0000313" key="9">
    <source>
        <dbReference type="EMBL" id="RLP84028.1"/>
    </source>
</evidence>
<comment type="caution">
    <text evidence="9">The sequence shown here is derived from an EMBL/GenBank/DDBJ whole genome shotgun (WGS) entry which is preliminary data.</text>
</comment>
<evidence type="ECO:0000256" key="1">
    <source>
        <dbReference type="ARBA" id="ARBA00004651"/>
    </source>
</evidence>
<name>A0A3L7AWU7_9MICO</name>
<feature type="transmembrane region" description="Helical" evidence="8">
    <location>
        <begin position="34"/>
        <end position="53"/>
    </location>
</feature>
<feature type="transmembrane region" description="Helical" evidence="8">
    <location>
        <begin position="192"/>
        <end position="215"/>
    </location>
</feature>
<dbReference type="OrthoDB" id="5405318at2"/>
<dbReference type="InterPro" id="IPR004776">
    <property type="entry name" value="Mem_transp_PIN-like"/>
</dbReference>
<dbReference type="GO" id="GO:0005886">
    <property type="term" value="C:plasma membrane"/>
    <property type="evidence" value="ECO:0007669"/>
    <property type="project" value="UniProtKB-SubCell"/>
</dbReference>
<evidence type="ECO:0000256" key="4">
    <source>
        <dbReference type="ARBA" id="ARBA00022475"/>
    </source>
</evidence>
<feature type="transmembrane region" description="Helical" evidence="8">
    <location>
        <begin position="289"/>
        <end position="308"/>
    </location>
</feature>
<dbReference type="RefSeq" id="WP_030147837.1">
    <property type="nucleotide sequence ID" value="NZ_RCUY01000002.1"/>
</dbReference>
<evidence type="ECO:0000256" key="6">
    <source>
        <dbReference type="ARBA" id="ARBA00022989"/>
    </source>
</evidence>
<reference evidence="9 10" key="1">
    <citation type="submission" date="2018-10" db="EMBL/GenBank/DDBJ databases">
        <authorList>
            <person name="Li J."/>
        </authorList>
    </citation>
    <scope>NUCLEOTIDE SEQUENCE [LARGE SCALE GENOMIC DNA]</scope>
    <source>
        <strain evidence="9 10">JCM 11654</strain>
    </source>
</reference>
<keyword evidence="5 8" id="KW-0812">Transmembrane</keyword>
<dbReference type="EMBL" id="RCUY01000002">
    <property type="protein sequence ID" value="RLP84028.1"/>
    <property type="molecule type" value="Genomic_DNA"/>
</dbReference>
<keyword evidence="6 8" id="KW-1133">Transmembrane helix</keyword>
<evidence type="ECO:0000256" key="8">
    <source>
        <dbReference type="SAM" id="Phobius"/>
    </source>
</evidence>
<dbReference type="AlphaFoldDB" id="A0A3L7AWU7"/>
<evidence type="ECO:0000256" key="5">
    <source>
        <dbReference type="ARBA" id="ARBA00022692"/>
    </source>
</evidence>
<keyword evidence="7 8" id="KW-0472">Membrane</keyword>